<protein>
    <submittedName>
        <fullName evidence="9">Mannitol operon transcriptional regulator</fullName>
    </submittedName>
</protein>
<dbReference type="KEGG" id="thl:TEH_03310"/>
<proteinExistence type="predicted"/>
<evidence type="ECO:0000259" key="6">
    <source>
        <dbReference type="PROSITE" id="PS51094"/>
    </source>
</evidence>
<feature type="domain" description="PRD" evidence="8">
    <location>
        <begin position="306"/>
        <end position="413"/>
    </location>
</feature>
<evidence type="ECO:0000256" key="5">
    <source>
        <dbReference type="ARBA" id="ARBA00023163"/>
    </source>
</evidence>
<dbReference type="Pfam" id="PF05043">
    <property type="entry name" value="Mga"/>
    <property type="match status" value="1"/>
</dbReference>
<feature type="domain" description="PTS EIIA type-2" evidence="6">
    <location>
        <begin position="532"/>
        <end position="678"/>
    </location>
</feature>
<dbReference type="PANTHER" id="PTHR30185">
    <property type="entry name" value="CRYPTIC BETA-GLUCOSIDE BGL OPERON ANTITERMINATOR"/>
    <property type="match status" value="1"/>
</dbReference>
<dbReference type="InterPro" id="IPR036095">
    <property type="entry name" value="PTS_EIIB-like_sf"/>
</dbReference>
<dbReference type="Proteomes" id="UP000002663">
    <property type="component" value="Chromosome"/>
</dbReference>
<dbReference type="SUPFAM" id="SSF52794">
    <property type="entry name" value="PTS system IIB component-like"/>
    <property type="match status" value="1"/>
</dbReference>
<feature type="domain" description="PTS EIIB type-2" evidence="7">
    <location>
        <begin position="416"/>
        <end position="505"/>
    </location>
</feature>
<name>A0AAN1SG58_TETHN</name>
<gene>
    <name evidence="9" type="primary">mtlR</name>
    <name evidence="9" type="ordered locus">TEH_03310</name>
</gene>
<dbReference type="InterPro" id="IPR013011">
    <property type="entry name" value="PTS_EIIB_2"/>
</dbReference>
<evidence type="ECO:0000259" key="8">
    <source>
        <dbReference type="PROSITE" id="PS51372"/>
    </source>
</evidence>
<organism evidence="9 10">
    <name type="scientific">Tetragenococcus halophilus (strain DSM 20338 / JCM 20259 / NCIMB 9735 / NBRC 12172)</name>
    <name type="common">Pediococcus halophilus</name>
    <dbReference type="NCBI Taxonomy" id="945021"/>
    <lineage>
        <taxon>Bacteria</taxon>
        <taxon>Bacillati</taxon>
        <taxon>Bacillota</taxon>
        <taxon>Bacilli</taxon>
        <taxon>Lactobacillales</taxon>
        <taxon>Enterococcaceae</taxon>
        <taxon>Tetragenococcus</taxon>
    </lineage>
</organism>
<dbReference type="InterPro" id="IPR013196">
    <property type="entry name" value="HTH_11"/>
</dbReference>
<dbReference type="Gene3D" id="1.10.10.10">
    <property type="entry name" value="Winged helix-like DNA-binding domain superfamily/Winged helix DNA-binding domain"/>
    <property type="match status" value="1"/>
</dbReference>
<dbReference type="AlphaFoldDB" id="A0AAN1SG58"/>
<dbReference type="PROSITE" id="PS51099">
    <property type="entry name" value="PTS_EIIB_TYPE_2"/>
    <property type="match status" value="1"/>
</dbReference>
<dbReference type="InterPro" id="IPR036634">
    <property type="entry name" value="PRD_sf"/>
</dbReference>
<dbReference type="GO" id="GO:0008982">
    <property type="term" value="F:protein-N(PI)-phosphohistidine-sugar phosphotransferase activity"/>
    <property type="evidence" value="ECO:0007669"/>
    <property type="project" value="InterPro"/>
</dbReference>
<evidence type="ECO:0000256" key="2">
    <source>
        <dbReference type="ARBA" id="ARBA00022737"/>
    </source>
</evidence>
<dbReference type="CDD" id="cd05568">
    <property type="entry name" value="PTS_IIB_bgl_like"/>
    <property type="match status" value="1"/>
</dbReference>
<reference evidence="9 10" key="1">
    <citation type="submission" date="2011-01" db="EMBL/GenBank/DDBJ databases">
        <title>Whole genome sequence of Tetragenococcus halophilus NBRC 12172.</title>
        <authorList>
            <person name="Nakazawa H."/>
            <person name="Omata S."/>
            <person name="Koga C."/>
            <person name="Watanabe Y."/>
            <person name="Katano Y."/>
            <person name="Ito N."/>
            <person name="Tsukatani N."/>
            <person name="Ankai A."/>
            <person name="Oguchi A."/>
            <person name="Fukui S."/>
            <person name="Yashiro I."/>
            <person name="Kamata S."/>
            <person name="Hashimoto Y."/>
            <person name="Yamazaki J."/>
            <person name="Taguchi H."/>
            <person name="Tanaka A."/>
            <person name="Koyama T."/>
            <person name="Ichige A."/>
            <person name="Hanya Y."/>
            <person name="Tanikawa S."/>
            <person name="Yamazaki S."/>
            <person name="Fujita N."/>
        </authorList>
    </citation>
    <scope>NUCLEOTIDE SEQUENCE [LARGE SCALE GENOMIC DNA]</scope>
    <source>
        <strain evidence="10">DSM 20338 / JCM 20259 / NCIMB 9735 / NBRC 12172</strain>
    </source>
</reference>
<evidence type="ECO:0000256" key="1">
    <source>
        <dbReference type="ARBA" id="ARBA00022679"/>
    </source>
</evidence>
<dbReference type="GO" id="GO:0006355">
    <property type="term" value="P:regulation of DNA-templated transcription"/>
    <property type="evidence" value="ECO:0007669"/>
    <property type="project" value="InterPro"/>
</dbReference>
<evidence type="ECO:0000256" key="4">
    <source>
        <dbReference type="ARBA" id="ARBA00023159"/>
    </source>
</evidence>
<dbReference type="PANTHER" id="PTHR30185:SF18">
    <property type="entry name" value="TRANSCRIPTIONAL REGULATOR MTLR"/>
    <property type="match status" value="1"/>
</dbReference>
<keyword evidence="1" id="KW-0808">Transferase</keyword>
<dbReference type="InterPro" id="IPR002178">
    <property type="entry name" value="PTS_EIIA_type-2_dom"/>
</dbReference>
<dbReference type="PROSITE" id="PS51094">
    <property type="entry name" value="PTS_EIIA_TYPE_2"/>
    <property type="match status" value="1"/>
</dbReference>
<dbReference type="Pfam" id="PF00359">
    <property type="entry name" value="PTS_EIIA_2"/>
    <property type="match status" value="1"/>
</dbReference>
<dbReference type="EMBL" id="AP012046">
    <property type="protein sequence ID" value="BAK93658.1"/>
    <property type="molecule type" value="Genomic_DNA"/>
</dbReference>
<dbReference type="GO" id="GO:0009401">
    <property type="term" value="P:phosphoenolpyruvate-dependent sugar phosphotransferase system"/>
    <property type="evidence" value="ECO:0007669"/>
    <property type="project" value="InterPro"/>
</dbReference>
<evidence type="ECO:0000259" key="7">
    <source>
        <dbReference type="PROSITE" id="PS51099"/>
    </source>
</evidence>
<evidence type="ECO:0000313" key="9">
    <source>
        <dbReference type="EMBL" id="BAK93658.1"/>
    </source>
</evidence>
<evidence type="ECO:0000256" key="3">
    <source>
        <dbReference type="ARBA" id="ARBA00023015"/>
    </source>
</evidence>
<keyword evidence="5" id="KW-0804">Transcription</keyword>
<sequence length="689" mass="79516">MYFSNRENQLLKILLENDQGVFAQHLQETLQISKRTLYREISSIEKTIKPQKAQIINERKNGYRLIGEKETLQAIRQEVEKNQEVVFDNVHRQSALVSSLLLAEEEMIIEGLAQDFAVSPTTIHSDLQQVEKSLSEYGLSLQRKKARGILVTGSEENRRQILSNIIYSDVNEYEFFSYLAELNAADKNIQSTNFFLNFISPIWFYFAQKAVLEKMNSLFIEVTDNQLQQVITSLALSLERMNKDHLLTETSSSQTVSPSIRSLADQIIGEIKRQTDLGITEAEILFFSKQLEGVNYKKPQNIFLDNFDAELSYQVRELIRLVSEQMQKDFRKDDTLFYDLLTHLSAAFKRIDNQAQLAGNTLLEKILEEYPELTKIIQANLKQIFTDHQAFLQDELAYIVIHFAASLERNPVRKELSALVLCSSGIGTAKILESRINKYIPEIERIEIAKISQMSHIDFKEFDLILSTIYLPEFSLPYKVISPLLLDDEIYQIKQELKGKQSENKPVSYESAPKTTQNDFEKVYEQMKVANELLTRFSIKNITTQQTLEKTLEVILEELEGVVLENRKKVRDLIVNRHQLAPIGIPNTHFALFHSSNHYVKEPFFAIFDLSRSVPILGMDKKPMELTRLLLMLAPADMSETENRLLGKISASVIESDVNMQLYQYGNEEEIYEWISSLFIAEIKESEEE</sequence>
<dbReference type="InterPro" id="IPR050661">
    <property type="entry name" value="BglG_antiterminators"/>
</dbReference>
<dbReference type="InterPro" id="IPR011608">
    <property type="entry name" value="PRD"/>
</dbReference>
<dbReference type="Pfam" id="PF08279">
    <property type="entry name" value="HTH_11"/>
    <property type="match status" value="1"/>
</dbReference>
<dbReference type="SUPFAM" id="SSF55804">
    <property type="entry name" value="Phoshotransferase/anion transport protein"/>
    <property type="match status" value="1"/>
</dbReference>
<dbReference type="Gene3D" id="1.10.1790.10">
    <property type="entry name" value="PRD domain"/>
    <property type="match status" value="1"/>
</dbReference>
<keyword evidence="3" id="KW-0805">Transcription regulation</keyword>
<keyword evidence="2" id="KW-0677">Repeat</keyword>
<dbReference type="Gene3D" id="3.40.50.2300">
    <property type="match status" value="1"/>
</dbReference>
<keyword evidence="4" id="KW-0010">Activator</keyword>
<dbReference type="InterPro" id="IPR036388">
    <property type="entry name" value="WH-like_DNA-bd_sf"/>
</dbReference>
<dbReference type="PROSITE" id="PS51372">
    <property type="entry name" value="PRD_2"/>
    <property type="match status" value="1"/>
</dbReference>
<dbReference type="InterPro" id="IPR016152">
    <property type="entry name" value="PTrfase/Anion_transptr"/>
</dbReference>
<dbReference type="Gene3D" id="3.40.930.10">
    <property type="entry name" value="Mannitol-specific EII, Chain A"/>
    <property type="match status" value="1"/>
</dbReference>
<dbReference type="Pfam" id="PF00874">
    <property type="entry name" value="PRD"/>
    <property type="match status" value="1"/>
</dbReference>
<dbReference type="InterPro" id="IPR007737">
    <property type="entry name" value="Mga_HTH"/>
</dbReference>
<accession>A0AAN1SG58</accession>
<dbReference type="SUPFAM" id="SSF63520">
    <property type="entry name" value="PTS-regulatory domain, PRD"/>
    <property type="match status" value="1"/>
</dbReference>
<evidence type="ECO:0000313" key="10">
    <source>
        <dbReference type="Proteomes" id="UP000002663"/>
    </source>
</evidence>